<gene>
    <name evidence="2" type="ORF">ACFS27_22670</name>
</gene>
<dbReference type="EMBL" id="JBHUOG010000002">
    <property type="protein sequence ID" value="MFD2796382.1"/>
    <property type="molecule type" value="Genomic_DNA"/>
</dbReference>
<dbReference type="RefSeq" id="WP_377187863.1">
    <property type="nucleotide sequence ID" value="NZ_JBHUOG010000002.1"/>
</dbReference>
<evidence type="ECO:0000313" key="2">
    <source>
        <dbReference type="EMBL" id="MFD2796382.1"/>
    </source>
</evidence>
<name>A0ABW5VY03_9MICO</name>
<dbReference type="InterPro" id="IPR046094">
    <property type="entry name" value="DUF6112"/>
</dbReference>
<evidence type="ECO:0000313" key="3">
    <source>
        <dbReference type="Proteomes" id="UP001597479"/>
    </source>
</evidence>
<keyword evidence="3" id="KW-1185">Reference proteome</keyword>
<dbReference type="Pfam" id="PF19607">
    <property type="entry name" value="DUF6112"/>
    <property type="match status" value="1"/>
</dbReference>
<protein>
    <submittedName>
        <fullName evidence="2">DUF6112 family protein</fullName>
    </submittedName>
</protein>
<keyword evidence="1" id="KW-0472">Membrane</keyword>
<sequence>MNKNVAPDFSAVAGTAFGDVVGALLTFALLTAVAVLIGSSIVWAVAASSGSWQTIAKARTGVLVALGGAALTGGALAWGGWLLKLGNHF</sequence>
<reference evidence="3" key="1">
    <citation type="journal article" date="2019" name="Int. J. Syst. Evol. Microbiol.">
        <title>The Global Catalogue of Microorganisms (GCM) 10K type strain sequencing project: providing services to taxonomists for standard genome sequencing and annotation.</title>
        <authorList>
            <consortium name="The Broad Institute Genomics Platform"/>
            <consortium name="The Broad Institute Genome Sequencing Center for Infectious Disease"/>
            <person name="Wu L."/>
            <person name="Ma J."/>
        </authorList>
    </citation>
    <scope>NUCLEOTIDE SEQUENCE [LARGE SCALE GENOMIC DNA]</scope>
    <source>
        <strain evidence="3">CCM 7044</strain>
    </source>
</reference>
<dbReference type="Proteomes" id="UP001597479">
    <property type="component" value="Unassembled WGS sequence"/>
</dbReference>
<comment type="caution">
    <text evidence="2">The sequence shown here is derived from an EMBL/GenBank/DDBJ whole genome shotgun (WGS) entry which is preliminary data.</text>
</comment>
<evidence type="ECO:0000256" key="1">
    <source>
        <dbReference type="SAM" id="Phobius"/>
    </source>
</evidence>
<accession>A0ABW5VY03</accession>
<keyword evidence="1" id="KW-0812">Transmembrane</keyword>
<organism evidence="2 3">
    <name type="scientific">Promicromonospora vindobonensis</name>
    <dbReference type="NCBI Taxonomy" id="195748"/>
    <lineage>
        <taxon>Bacteria</taxon>
        <taxon>Bacillati</taxon>
        <taxon>Actinomycetota</taxon>
        <taxon>Actinomycetes</taxon>
        <taxon>Micrococcales</taxon>
        <taxon>Promicromonosporaceae</taxon>
        <taxon>Promicromonospora</taxon>
    </lineage>
</organism>
<proteinExistence type="predicted"/>
<feature type="transmembrane region" description="Helical" evidence="1">
    <location>
        <begin position="58"/>
        <end position="83"/>
    </location>
</feature>
<keyword evidence="1" id="KW-1133">Transmembrane helix</keyword>
<feature type="transmembrane region" description="Helical" evidence="1">
    <location>
        <begin position="20"/>
        <end position="46"/>
    </location>
</feature>